<feature type="domain" description="RNA polymerase Rpb1" evidence="10">
    <location>
        <begin position="3334"/>
        <end position="3385"/>
    </location>
</feature>
<dbReference type="GO" id="GO:0008270">
    <property type="term" value="F:zinc ion binding"/>
    <property type="evidence" value="ECO:0007669"/>
    <property type="project" value="UniProtKB-UniRule"/>
</dbReference>
<dbReference type="Gene3D" id="1.10.274.100">
    <property type="entry name" value="RNA polymerase Rpb1, domain 3"/>
    <property type="match status" value="1"/>
</dbReference>
<keyword evidence="12" id="KW-0150">Chloroplast</keyword>
<keyword evidence="5 8" id="KW-0479">Metal-binding</keyword>
<feature type="compositionally biased region" description="Basic and acidic residues" evidence="9">
    <location>
        <begin position="799"/>
        <end position="808"/>
    </location>
</feature>
<evidence type="ECO:0000313" key="12">
    <source>
        <dbReference type="EMBL" id="ARK14605.1"/>
    </source>
</evidence>
<dbReference type="Pfam" id="PF05000">
    <property type="entry name" value="RNA_pol_Rpb1_4"/>
    <property type="match status" value="1"/>
</dbReference>
<evidence type="ECO:0000256" key="4">
    <source>
        <dbReference type="ARBA" id="ARBA00022695"/>
    </source>
</evidence>
<comment type="cofactor">
    <cofactor evidence="8">
        <name>Zn(2+)</name>
        <dbReference type="ChEBI" id="CHEBI:29105"/>
    </cofactor>
    <text evidence="8">Binds 1 Zn(2+) ion per subunit.</text>
</comment>
<keyword evidence="2 12" id="KW-0934">Plastid</keyword>
<dbReference type="GO" id="GO:0009507">
    <property type="term" value="C:chloroplast"/>
    <property type="evidence" value="ECO:0007669"/>
    <property type="project" value="UniProtKB-SubCell"/>
</dbReference>
<evidence type="ECO:0000256" key="2">
    <source>
        <dbReference type="ARBA" id="ARBA00022640"/>
    </source>
</evidence>
<keyword evidence="3 8" id="KW-0808">Transferase</keyword>
<feature type="region of interest" description="Disordered" evidence="9">
    <location>
        <begin position="1243"/>
        <end position="1267"/>
    </location>
</feature>
<evidence type="ECO:0000256" key="3">
    <source>
        <dbReference type="ARBA" id="ARBA00022679"/>
    </source>
</evidence>
<feature type="region of interest" description="Disordered" evidence="9">
    <location>
        <begin position="1766"/>
        <end position="1793"/>
    </location>
</feature>
<gene>
    <name evidence="8 12" type="primary">rpoC2</name>
</gene>
<dbReference type="EC" id="2.7.7.6" evidence="8"/>
<name>A0A1W6EGX3_9CHLO</name>
<comment type="similarity">
    <text evidence="8">Belongs to the RNA polymerase beta' chain family. RpoC2 subfamily.</text>
</comment>
<feature type="region of interest" description="Disordered" evidence="9">
    <location>
        <begin position="799"/>
        <end position="836"/>
    </location>
</feature>
<dbReference type="CDD" id="cd02655">
    <property type="entry name" value="RNAP_beta'_C"/>
    <property type="match status" value="1"/>
</dbReference>
<keyword evidence="1 8" id="KW-0240">DNA-directed RNA polymerase</keyword>
<dbReference type="InterPro" id="IPR007081">
    <property type="entry name" value="RNA_pol_Rpb1_5"/>
</dbReference>
<feature type="domain" description="RNA polymerase Rpb1" evidence="10">
    <location>
        <begin position="375"/>
        <end position="586"/>
    </location>
</feature>
<dbReference type="GO" id="GO:0003899">
    <property type="term" value="F:DNA-directed RNA polymerase activity"/>
    <property type="evidence" value="ECO:0007669"/>
    <property type="project" value="UniProtKB-UniRule"/>
</dbReference>
<dbReference type="GO" id="GO:0000428">
    <property type="term" value="C:DNA-directed RNA polymerase complex"/>
    <property type="evidence" value="ECO:0007669"/>
    <property type="project" value="UniProtKB-KW"/>
</dbReference>
<dbReference type="InterPro" id="IPR012756">
    <property type="entry name" value="DNA-dir_RpoC2_beta_pp"/>
</dbReference>
<comment type="function">
    <text evidence="8">DNA-dependent RNA polymerase catalyzes the transcription of DNA into RNA using the four ribonucleoside triphosphates as substrates.</text>
</comment>
<evidence type="ECO:0000256" key="5">
    <source>
        <dbReference type="ARBA" id="ARBA00022723"/>
    </source>
</evidence>
<evidence type="ECO:0000259" key="11">
    <source>
        <dbReference type="Pfam" id="PF05000"/>
    </source>
</evidence>
<feature type="region of interest" description="Disordered" evidence="9">
    <location>
        <begin position="1521"/>
        <end position="1544"/>
    </location>
</feature>
<dbReference type="GO" id="GO:0003677">
    <property type="term" value="F:DNA binding"/>
    <property type="evidence" value="ECO:0007669"/>
    <property type="project" value="UniProtKB-UniRule"/>
</dbReference>
<feature type="binding site" evidence="8">
    <location>
        <position position="423"/>
    </location>
    <ligand>
        <name>Zn(2+)</name>
        <dbReference type="ChEBI" id="CHEBI:29105"/>
    </ligand>
</feature>
<dbReference type="RefSeq" id="YP_009367603.1">
    <property type="nucleotide sequence ID" value="NC_034711.1"/>
</dbReference>
<feature type="region of interest" description="Disordered" evidence="9">
    <location>
        <begin position="1374"/>
        <end position="1399"/>
    </location>
</feature>
<feature type="domain" description="RNA polymerase Rpb1" evidence="11">
    <location>
        <begin position="295"/>
        <end position="372"/>
    </location>
</feature>
<dbReference type="PANTHER" id="PTHR19376:SF68">
    <property type="entry name" value="DNA-DIRECTED RNA POLYMERASE SUBUNIT BETA"/>
    <property type="match status" value="1"/>
</dbReference>
<dbReference type="Gene3D" id="1.10.150.390">
    <property type="match status" value="1"/>
</dbReference>
<dbReference type="Gene3D" id="1.10.1790.20">
    <property type="match status" value="1"/>
</dbReference>
<keyword evidence="6 8" id="KW-0862">Zinc</keyword>
<feature type="binding site" evidence="8">
    <location>
        <position position="494"/>
    </location>
    <ligand>
        <name>Zn(2+)</name>
        <dbReference type="ChEBI" id="CHEBI:29105"/>
    </ligand>
</feature>
<keyword evidence="4 8" id="KW-0548">Nucleotidyltransferase</keyword>
<dbReference type="InterPro" id="IPR045867">
    <property type="entry name" value="DNA-dir_RpoC_beta_prime"/>
</dbReference>
<dbReference type="Pfam" id="PF04998">
    <property type="entry name" value="RNA_pol_Rpb1_5"/>
    <property type="match status" value="2"/>
</dbReference>
<evidence type="ECO:0000256" key="7">
    <source>
        <dbReference type="ARBA" id="ARBA00023163"/>
    </source>
</evidence>
<geneLocation type="chloroplast" evidence="12"/>
<dbReference type="InterPro" id="IPR042102">
    <property type="entry name" value="RNA_pol_Rpb1_3_sf"/>
</dbReference>
<feature type="binding site" evidence="8">
    <location>
        <position position="501"/>
    </location>
    <ligand>
        <name>Zn(2+)</name>
        <dbReference type="ChEBI" id="CHEBI:29105"/>
    </ligand>
</feature>
<dbReference type="InterPro" id="IPR007083">
    <property type="entry name" value="RNA_pol_Rpb1_4"/>
</dbReference>
<evidence type="ECO:0000256" key="8">
    <source>
        <dbReference type="HAMAP-Rule" id="MF_01324"/>
    </source>
</evidence>
<dbReference type="NCBIfam" id="TIGR02388">
    <property type="entry name" value="rpoC2_cyan"/>
    <property type="match status" value="1"/>
</dbReference>
<feature type="binding site" evidence="8">
    <location>
        <position position="504"/>
    </location>
    <ligand>
        <name>Zn(2+)</name>
        <dbReference type="ChEBI" id="CHEBI:29105"/>
    </ligand>
</feature>
<evidence type="ECO:0000259" key="10">
    <source>
        <dbReference type="Pfam" id="PF04998"/>
    </source>
</evidence>
<dbReference type="InterPro" id="IPR038120">
    <property type="entry name" value="Rpb1_funnel_sf"/>
</dbReference>
<feature type="region of interest" description="Disordered" evidence="9">
    <location>
        <begin position="2698"/>
        <end position="2733"/>
    </location>
</feature>
<dbReference type="PANTHER" id="PTHR19376">
    <property type="entry name" value="DNA-DIRECTED RNA POLYMERASE"/>
    <property type="match status" value="1"/>
</dbReference>
<proteinExistence type="inferred from homology"/>
<dbReference type="GO" id="GO:0006351">
    <property type="term" value="P:DNA-templated transcription"/>
    <property type="evidence" value="ECO:0007669"/>
    <property type="project" value="UniProtKB-UniRule"/>
</dbReference>
<keyword evidence="7 8" id="KW-0804">Transcription</keyword>
<evidence type="ECO:0000256" key="9">
    <source>
        <dbReference type="SAM" id="MobiDB-lite"/>
    </source>
</evidence>
<organism evidence="12">
    <name type="scientific">Pseudocharacium americanum</name>
    <dbReference type="NCBI Taxonomy" id="231080"/>
    <lineage>
        <taxon>Eukaryota</taxon>
        <taxon>Viridiplantae</taxon>
        <taxon>Chlorophyta</taxon>
        <taxon>core chlorophytes</taxon>
        <taxon>Ulvophyceae</taxon>
        <taxon>Ignatiales</taxon>
        <taxon>Ignatiaceae</taxon>
        <taxon>Pseudocharacium</taxon>
    </lineage>
</organism>
<comment type="catalytic activity">
    <reaction evidence="8">
        <text>RNA(n) + a ribonucleoside 5'-triphosphate = RNA(n+1) + diphosphate</text>
        <dbReference type="Rhea" id="RHEA:21248"/>
        <dbReference type="Rhea" id="RHEA-COMP:14527"/>
        <dbReference type="Rhea" id="RHEA-COMP:17342"/>
        <dbReference type="ChEBI" id="CHEBI:33019"/>
        <dbReference type="ChEBI" id="CHEBI:61557"/>
        <dbReference type="ChEBI" id="CHEBI:140395"/>
        <dbReference type="EC" id="2.7.7.6"/>
    </reaction>
</comment>
<dbReference type="Gene3D" id="1.10.132.30">
    <property type="match status" value="1"/>
</dbReference>
<feature type="compositionally biased region" description="Polar residues" evidence="9">
    <location>
        <begin position="1245"/>
        <end position="1264"/>
    </location>
</feature>
<comment type="subunit">
    <text evidence="8">In plastids the minimal PEP RNA polymerase catalytic core is composed of four subunits: alpha, beta, beta', and beta''. When a (nuclear-encoded) sigma factor is associated with the core the holoenzyme is formed, which can initiate transcription.</text>
</comment>
<accession>A0A1W6EGX3</accession>
<dbReference type="SUPFAM" id="SSF64484">
    <property type="entry name" value="beta and beta-prime subunits of DNA dependent RNA-polymerase"/>
    <property type="match status" value="1"/>
</dbReference>
<feature type="compositionally biased region" description="Basic and acidic residues" evidence="9">
    <location>
        <begin position="1384"/>
        <end position="1393"/>
    </location>
</feature>
<reference evidence="12" key="1">
    <citation type="journal article" date="2017" name="Sci. Rep.">
        <title>Divergent copies of the large inverted repeat in the chloroplast genomes of ulvophycean green algae.</title>
        <authorList>
            <person name="Turmel M."/>
            <person name="Otis C."/>
            <person name="Lemieux C."/>
        </authorList>
    </citation>
    <scope>NUCLEOTIDE SEQUENCE</scope>
</reference>
<dbReference type="EMBL" id="KY407658">
    <property type="protein sequence ID" value="ARK14605.1"/>
    <property type="molecule type" value="Genomic_DNA"/>
</dbReference>
<dbReference type="HAMAP" id="MF_01324">
    <property type="entry name" value="RNApol_bact_RpoC2"/>
    <property type="match status" value="1"/>
</dbReference>
<dbReference type="GeneID" id="32890170"/>
<sequence>MNQLVFFVCMEKENHVKYAMLYNNNIHNFLFSYQNTHWISNETNCAKRNYPNRAFNGITYIKKHRSKSIAQSAIPHIMKRTIAVVAAQSAVNHRSAIPPTNATGGSRFARSNAIFSFSMNWENCASRNWLTRSFGGSNFVRSIGIERFKKIACFASTQQSGEIDHASRRVDQSGGSNYVRSILRNRAVWDRASLDPTGASIRERAASRRSIFFNRCFDKGRLKALITWYLLCFGQKKTVELVEKLKDLGFSNATNAGISLNVDDLKISPAKASLIRTAEYQTYLTSVEFEKGNLTSIERFQHLIDTWHRTSELLKQNVIDYFKTTDVLNPVYMMAFSGARGNISQVRQLVGMRGLMADPQGQIIDFPIQSNFREGLTLTEYVISCYGARKGLVDTALRTATSGYLTRRLVDVAQHVIVSIEDCQTSRGILLNDLVLGNKVILSLRARLVGRVLAEDLFSEKVQIGSRNQELTENDAFKISQIRTQVKVRSPLTCQAKNSVCQFCYGWSLATSHLVDFGEAIGVIAAQSIGEPGTQLTMRTFHTGGVFSADIMDQIQAPYNGQVHYKKPIEGSLTRTPYGKIAFLTKNAGQLIIVDERSESPGSPRFPQEIQISPYTLLFVRHKEQVVKNQLIGEFSSLTAQKNQSIKEQKNIFSEITGEVFFNNVFLYEKIIHQKIKKQQYLLSKEIIRESACLGWVWVLSAKRNSLTWNLFPNSKDLIFESQRNPKSISNSSYLLSINSHVPKSGAHNKSFGFSSISGGSSFARSLVKEIPNLGVICLDGCIDFSLGEKVREAQYLEEKKDSNDRTQFDPPNFRKFLKGPAHTNDRTQFDPPDFRNNISEANWASEATRKEQSKRNYQKSISPIERSSIPPKNLIFSFLLTNISYNKFNYFINLKHPRTIERSSIPQIQIPFIGNNVQFQQSSETISPRFPKIIFEEKKFHQLIRLGHDQSANEDFNPNSPNESINPNLPHEGSEFIQSSKAQSIKHSLIDSEGSPQTQFPQFMFFGEQDLVAMPYFQIQNIQPGGIAKQSVESTEPNFLMLLSEQSSRLFENPSPRSSEALSHQARFPKSIQNKEKWDNIATRNANKKSKYSVNKKLFLQLFSLIYKTKTSGFCYCENFYIKHKIIHLPDCFVKPKFSTGVNNIKRMSISTERKQCREAQFSQFTNFDQVHNGIRSKLPTKRSSFKSFSYSNQTSESLLVFKKRFLFICSYFLKMPFYLNSFEIQSGRLCEAQFPRLREHSEAQSPRSNEVRSSAFSNQLSRSTRRKAAGAMLRSEIELLRGAAKSPKLREHSEVQSPTSNIIVGTAYLNYLCSKPQLHKQNGVLFIDFSLYSQLDSLNLQPINKNKEKIFSNCFSRFNLFFKSKKTNGRLCEAQSPKTKKRVDERSESPNEKINNVPDDRINVTLRKLSDRSQLLYDQSNTKFFSNRENSNLALSSYEIMNPIRSFVFKNSILGLRKIKHNVFPLSAYKRVNKNCTSFPIDRTQFDPPNAIGFSETKPISPSDRRLIDSIRDRAAAKQLDLRSSSRRSEEQSPRSIPPIERHAIERSNIPANFSQYQFNFPKIKNWAKLNTLECRFFKHFNSDLLTPLIKNSMSWDAIEIEHLRSIKPIQPIDQRSIPSSESTQSNLLWKNFVMQNWFPLHEAKFPQTNNLNSTNPIEQHEVSFANVVSEASSIPQKEKQLKKVKTTKQIYKAITIQSKIKQKGMFDRTKFDPPEEPKIDLATLNHRKSIISVRNSKKVSVFADNYGQHYTIGRKERNTIKKSSRSFQLSEEKSTKLNESIRSMGGNERPSITASNGFSEAFFKSSFEQKPIARNAIPPMPISTTAKLDSLNRVSILSQSVNDCAKHNPPDASNLKQCWNNKNFHCFIVENRQGCIQNFSFNFDGWVTIQQTIKNEHLIGRSRLSQINPKIDSIGDRAASRRSEIPQNELIGRHKVSFENEVSEASEIPQNSLNSLCIRPGWVYFPSNQVGSQQLICGHKSTYLLGAHLIDDISFDQQMVYTEWISVPLIKFASSKKLCLTINSNSEKPIERSLTSPIDSIRDRAASRRSEIWGMEQSSIDPIRPKNEKTQLRTAQFPQSNATQFGGSHFARSFEASTKKTQIISVFISKTGLPKYVFSYSKIDKLFSSNQPKVDSPNLNSINPNAFFGEFRFVQSVTTSAIKILLLSLFNTIPQSLKDNTFRKNTKTNINSSNKIETFLANRAKLDSPNCANSNSLNNESKLIDEVQWRFVCGFQKYLKKFSKFYSNNDDQLSEARFTQPIDPIERSSISPRTIPPIGFKNLIKNQSAFSKDDIQRADSKDFEQSFIFFVSNSYSRFWPKKSSFPLFIIIRKIHSYPILSKTYFNNKIYQSIQMSNKNRLKFNKTTNCAKGNSHNFGIRPMNQLIKDQFPQLFDLRKTQKGETIERNENPSNVHFDGAKQHFPKQSSAARSPKRNFLYIKQKNTKLISLLPGVQIKIVPKIRTPITHIKEKFTKNLNSNESKFSVAQFGRLHPTNEAKLTQSQLSETLFHFLEVNQMKPLLRSSLKSNFSFNRATILIRSSESLGLNTNTRVSDHLASASLTKLRTNSPTKIKGNRMIKDQWTQFPQNEKMLTNDQNSFYNEFLKSYYWLSYSSETLKPSKVFSNLKLTKQLTDFFSQPSLLIDNKNVLSEKQKLNINKLKIEIGGIALHAIESGPQQIHLGDRTAFDRMSENTNEELSDNKRVNDQVLNNSNRSLDDENPPIERSDSLLNETSSVIRSQIERSENPPIEYNNRLREAQSPKDFQTYIDPNFRSGGFGFVQSFFKKLNKRQLSFVTQKYFDQQDSLKYKPFNFLDKQQFVVLLEKNYKKHDFVEINNHFSGDRAKLEPPDLTSINKENLNLNNILTNMKEDKIAKLIQNIFPLKAYHSLIFSNVHFLNYLKQGQLSEFRFKELKQRDHLIENQSGGLIKDQSPRTSWSKTNSFGFDQSKRNSINLNSQFLNSKSQLTVNLLAKHQNMFVNFSTSLFNFGPMYLMNLFVYVQPYNDTQNVNFNFSLRMNREASFSQLSTNQLIKDQFPHFSQAQFSEFFRNERSENSPKTMERKSEGFISLHREAARREAARSLIGREAAARSSRSYAPGAMLRSPIESNNIPNYSKSISPNPIFPFVRTTFSKLSQSSFLTTKVNNKINNLGDLASLDRSKPTNENTSLKAIDHNTIKDLTREVLRLNKNHQSQIITLNESDHICLSTFSKKPLITLGNFLQKGSEIAEGVGSTCEGQIISIQTSKITVRHGKPIFFLKGGIFHVNHGNFVDAKSSLITLSYQRLKTEDIVQGIPKIEEFFEARQTDQLHLFFEKAKNQYALPEAVRKSLEIMQQIIVNGVQSVYQSQGVNISDKHVEIIVRQMTSKVRIVEGGNTGLLKGELVLLDWIELINFGTYGKKAQYEPVILGITKAALETESFISAASFQETTRILSRAAIENKVDFLRGLKENVILGHFIPAGTGFSRFF</sequence>
<comment type="subcellular location">
    <subcellularLocation>
        <location evidence="8">Plastid</location>
        <location evidence="8">Chloroplast</location>
    </subcellularLocation>
</comment>
<evidence type="ECO:0000256" key="1">
    <source>
        <dbReference type="ARBA" id="ARBA00022478"/>
    </source>
</evidence>
<protein>
    <recommendedName>
        <fullName evidence="8">DNA-directed RNA polymerase subunit beta''</fullName>
        <ecNumber evidence="8">2.7.7.6</ecNumber>
    </recommendedName>
    <alternativeName>
        <fullName evidence="8">PEP</fullName>
    </alternativeName>
    <alternativeName>
        <fullName evidence="8">Plastid-encoded RNA polymerase subunit beta''</fullName>
        <shortName evidence="8">RNA polymerase subunit beta''</shortName>
    </alternativeName>
</protein>
<evidence type="ECO:0000256" key="6">
    <source>
        <dbReference type="ARBA" id="ARBA00022833"/>
    </source>
</evidence>